<dbReference type="Proteomes" id="UP000762676">
    <property type="component" value="Unassembled WGS sequence"/>
</dbReference>
<evidence type="ECO:0000313" key="3">
    <source>
        <dbReference type="Proteomes" id="UP000762676"/>
    </source>
</evidence>
<gene>
    <name evidence="2" type="ORF">ElyMa_002810100</name>
</gene>
<protein>
    <submittedName>
        <fullName evidence="2">Uncharacterized protein</fullName>
    </submittedName>
</protein>
<name>A0AAV4HUK8_9GAST</name>
<dbReference type="AlphaFoldDB" id="A0AAV4HUK8"/>
<comment type="caution">
    <text evidence="2">The sequence shown here is derived from an EMBL/GenBank/DDBJ whole genome shotgun (WGS) entry which is preliminary data.</text>
</comment>
<feature type="region of interest" description="Disordered" evidence="1">
    <location>
        <begin position="1"/>
        <end position="22"/>
    </location>
</feature>
<sequence length="95" mass="10670">MYRVTASRNTPTPHSRQRGGSVATREWSWPNYAATEKVLSSRRISIILVHHRAVPVCSVAKARTISTKPFMTVLRSTFFGALSRETPWSPFGRAP</sequence>
<keyword evidence="3" id="KW-1185">Reference proteome</keyword>
<proteinExistence type="predicted"/>
<evidence type="ECO:0000313" key="2">
    <source>
        <dbReference type="EMBL" id="GFS00261.1"/>
    </source>
</evidence>
<evidence type="ECO:0000256" key="1">
    <source>
        <dbReference type="SAM" id="MobiDB-lite"/>
    </source>
</evidence>
<dbReference type="EMBL" id="BMAT01005822">
    <property type="protein sequence ID" value="GFS00261.1"/>
    <property type="molecule type" value="Genomic_DNA"/>
</dbReference>
<organism evidence="2 3">
    <name type="scientific">Elysia marginata</name>
    <dbReference type="NCBI Taxonomy" id="1093978"/>
    <lineage>
        <taxon>Eukaryota</taxon>
        <taxon>Metazoa</taxon>
        <taxon>Spiralia</taxon>
        <taxon>Lophotrochozoa</taxon>
        <taxon>Mollusca</taxon>
        <taxon>Gastropoda</taxon>
        <taxon>Heterobranchia</taxon>
        <taxon>Euthyneura</taxon>
        <taxon>Panpulmonata</taxon>
        <taxon>Sacoglossa</taxon>
        <taxon>Placobranchoidea</taxon>
        <taxon>Plakobranchidae</taxon>
        <taxon>Elysia</taxon>
    </lineage>
</organism>
<feature type="compositionally biased region" description="Polar residues" evidence="1">
    <location>
        <begin position="1"/>
        <end position="14"/>
    </location>
</feature>
<accession>A0AAV4HUK8</accession>
<reference evidence="2 3" key="1">
    <citation type="journal article" date="2021" name="Elife">
        <title>Chloroplast acquisition without the gene transfer in kleptoplastic sea slugs, Plakobranchus ocellatus.</title>
        <authorList>
            <person name="Maeda T."/>
            <person name="Takahashi S."/>
            <person name="Yoshida T."/>
            <person name="Shimamura S."/>
            <person name="Takaki Y."/>
            <person name="Nagai Y."/>
            <person name="Toyoda A."/>
            <person name="Suzuki Y."/>
            <person name="Arimoto A."/>
            <person name="Ishii H."/>
            <person name="Satoh N."/>
            <person name="Nishiyama T."/>
            <person name="Hasebe M."/>
            <person name="Maruyama T."/>
            <person name="Minagawa J."/>
            <person name="Obokata J."/>
            <person name="Shigenobu S."/>
        </authorList>
    </citation>
    <scope>NUCLEOTIDE SEQUENCE [LARGE SCALE GENOMIC DNA]</scope>
</reference>